<keyword evidence="5" id="KW-0460">Magnesium</keyword>
<evidence type="ECO:0000259" key="7">
    <source>
        <dbReference type="PROSITE" id="PS51462"/>
    </source>
</evidence>
<protein>
    <submittedName>
        <fullName evidence="8">CoA pyrophosphatase</fullName>
    </submittedName>
</protein>
<organism evidence="8 9">
    <name type="scientific">Neisseria oralis</name>
    <dbReference type="NCBI Taxonomy" id="1107316"/>
    <lineage>
        <taxon>Bacteria</taxon>
        <taxon>Pseudomonadati</taxon>
        <taxon>Pseudomonadota</taxon>
        <taxon>Betaproteobacteria</taxon>
        <taxon>Neisseriales</taxon>
        <taxon>Neisseriaceae</taxon>
        <taxon>Neisseria</taxon>
    </lineage>
</organism>
<name>A0ABW8Q311_9NEIS</name>
<dbReference type="PROSITE" id="PS51462">
    <property type="entry name" value="NUDIX"/>
    <property type="match status" value="1"/>
</dbReference>
<evidence type="ECO:0000256" key="1">
    <source>
        <dbReference type="ARBA" id="ARBA00001936"/>
    </source>
</evidence>
<dbReference type="Proteomes" id="UP001621964">
    <property type="component" value="Unassembled WGS sequence"/>
</dbReference>
<sequence>MMNQTELAGFLSRAALYPCEEEKLRNQILAADGYTEAAVLLPVVFHERQWQIILTRRSANLRRHTGQISFAGGKKEPHDVTPAQTALREAEEEIGTHPAVWQTFPALPPHYSPSGYEVRPVPALNAGSPNLTANPDEVAEIIYLPLETALNPQNYRPRTLQYRGQTIRPPALPYLHHDIWGLTAMILYGLAERYRHHMAQR</sequence>
<accession>A0ABW8Q311</accession>
<evidence type="ECO:0000256" key="4">
    <source>
        <dbReference type="ARBA" id="ARBA00022801"/>
    </source>
</evidence>
<dbReference type="Gene3D" id="3.90.79.10">
    <property type="entry name" value="Nucleoside Triphosphate Pyrophosphohydrolase"/>
    <property type="match status" value="1"/>
</dbReference>
<proteinExistence type="predicted"/>
<evidence type="ECO:0000313" key="9">
    <source>
        <dbReference type="Proteomes" id="UP001621964"/>
    </source>
</evidence>
<evidence type="ECO:0000256" key="6">
    <source>
        <dbReference type="ARBA" id="ARBA00023211"/>
    </source>
</evidence>
<comment type="cofactor">
    <cofactor evidence="1">
        <name>Mn(2+)</name>
        <dbReference type="ChEBI" id="CHEBI:29035"/>
    </cofactor>
</comment>
<dbReference type="PANTHER" id="PTHR12992:SF11">
    <property type="entry name" value="MITOCHONDRIAL COENZYME A DIPHOSPHATASE NUDT8"/>
    <property type="match status" value="1"/>
</dbReference>
<comment type="caution">
    <text evidence="8">The sequence shown here is derived from an EMBL/GenBank/DDBJ whole genome shotgun (WGS) entry which is preliminary data.</text>
</comment>
<dbReference type="Pfam" id="PF00293">
    <property type="entry name" value="NUDIX"/>
    <property type="match status" value="1"/>
</dbReference>
<dbReference type="CDD" id="cd03426">
    <property type="entry name" value="NUDIX_CoAse_Nudt7"/>
    <property type="match status" value="1"/>
</dbReference>
<keyword evidence="6" id="KW-0464">Manganese</keyword>
<dbReference type="InterPro" id="IPR015797">
    <property type="entry name" value="NUDIX_hydrolase-like_dom_sf"/>
</dbReference>
<evidence type="ECO:0000256" key="5">
    <source>
        <dbReference type="ARBA" id="ARBA00022842"/>
    </source>
</evidence>
<dbReference type="InterPro" id="IPR045121">
    <property type="entry name" value="CoAse"/>
</dbReference>
<gene>
    <name evidence="8" type="ORF">ACI43T_03325</name>
</gene>
<dbReference type="EMBL" id="JBJGEB010000002">
    <property type="protein sequence ID" value="MFK7641528.1"/>
    <property type="molecule type" value="Genomic_DNA"/>
</dbReference>
<dbReference type="InterPro" id="IPR000086">
    <property type="entry name" value="NUDIX_hydrolase_dom"/>
</dbReference>
<dbReference type="PANTHER" id="PTHR12992">
    <property type="entry name" value="NUDIX HYDROLASE"/>
    <property type="match status" value="1"/>
</dbReference>
<keyword evidence="4" id="KW-0378">Hydrolase</keyword>
<evidence type="ECO:0000256" key="3">
    <source>
        <dbReference type="ARBA" id="ARBA00022723"/>
    </source>
</evidence>
<comment type="cofactor">
    <cofactor evidence="2">
        <name>Mg(2+)</name>
        <dbReference type="ChEBI" id="CHEBI:18420"/>
    </cofactor>
</comment>
<keyword evidence="9" id="KW-1185">Reference proteome</keyword>
<reference evidence="8 9" key="1">
    <citation type="submission" date="2024-11" db="EMBL/GenBank/DDBJ databases">
        <authorList>
            <person name="Mikucki A.G."/>
            <person name="Kahler C.M."/>
        </authorList>
    </citation>
    <scope>NUCLEOTIDE SEQUENCE [LARGE SCALE GENOMIC DNA]</scope>
    <source>
        <strain evidence="8 9">EXNM717</strain>
    </source>
</reference>
<keyword evidence="3" id="KW-0479">Metal-binding</keyword>
<dbReference type="NCBIfam" id="NF007980">
    <property type="entry name" value="PRK10707.1"/>
    <property type="match status" value="1"/>
</dbReference>
<evidence type="ECO:0000313" key="8">
    <source>
        <dbReference type="EMBL" id="MFK7641528.1"/>
    </source>
</evidence>
<dbReference type="RefSeq" id="WP_405385525.1">
    <property type="nucleotide sequence ID" value="NZ_JBJGEB010000002.1"/>
</dbReference>
<evidence type="ECO:0000256" key="2">
    <source>
        <dbReference type="ARBA" id="ARBA00001946"/>
    </source>
</evidence>
<feature type="domain" description="Nudix hydrolase" evidence="7">
    <location>
        <begin position="33"/>
        <end position="166"/>
    </location>
</feature>
<dbReference type="SUPFAM" id="SSF55811">
    <property type="entry name" value="Nudix"/>
    <property type="match status" value="1"/>
</dbReference>